<reference evidence="3 4" key="1">
    <citation type="submission" date="2020-08" db="EMBL/GenBank/DDBJ databases">
        <title>Sequencing the genomes of 1000 actinobacteria strains.</title>
        <authorList>
            <person name="Klenk H.-P."/>
        </authorList>
    </citation>
    <scope>NUCLEOTIDE SEQUENCE [LARGE SCALE GENOMIC DNA]</scope>
    <source>
        <strain evidence="3 4">DSM 45362</strain>
    </source>
</reference>
<keyword evidence="1" id="KW-0663">Pyridoxal phosphate</keyword>
<dbReference type="SUPFAM" id="SSF53383">
    <property type="entry name" value="PLP-dependent transferases"/>
    <property type="match status" value="1"/>
</dbReference>
<dbReference type="InterPro" id="IPR015422">
    <property type="entry name" value="PyrdxlP-dep_Trfase_small"/>
</dbReference>
<protein>
    <submittedName>
        <fullName evidence="3">Isopenicillin-N epimerase</fullName>
        <ecNumber evidence="3">5.1.1.17</ecNumber>
    </submittedName>
</protein>
<dbReference type="GO" id="GO:0045439">
    <property type="term" value="F:isopenicillin-N epimerase activity"/>
    <property type="evidence" value="ECO:0007669"/>
    <property type="project" value="UniProtKB-EC"/>
</dbReference>
<dbReference type="InterPro" id="IPR000192">
    <property type="entry name" value="Aminotrans_V_dom"/>
</dbReference>
<organism evidence="3 4">
    <name type="scientific">Allocatelliglobosispora scoriae</name>
    <dbReference type="NCBI Taxonomy" id="643052"/>
    <lineage>
        <taxon>Bacteria</taxon>
        <taxon>Bacillati</taxon>
        <taxon>Actinomycetota</taxon>
        <taxon>Actinomycetes</taxon>
        <taxon>Micromonosporales</taxon>
        <taxon>Micromonosporaceae</taxon>
        <taxon>Allocatelliglobosispora</taxon>
    </lineage>
</organism>
<dbReference type="Pfam" id="PF00266">
    <property type="entry name" value="Aminotran_5"/>
    <property type="match status" value="1"/>
</dbReference>
<evidence type="ECO:0000256" key="1">
    <source>
        <dbReference type="ARBA" id="ARBA00022898"/>
    </source>
</evidence>
<dbReference type="Gene3D" id="3.90.1150.10">
    <property type="entry name" value="Aspartate Aminotransferase, domain 1"/>
    <property type="match status" value="1"/>
</dbReference>
<dbReference type="InterPro" id="IPR015424">
    <property type="entry name" value="PyrdxlP-dep_Trfase"/>
</dbReference>
<sequence>MRELFSMDPGVAHLNHGSFGAVPLRVQREQQRVRDLVEWNPMAFYDRDGEALVVDARDRLADFLGADREGCAFVANATSGTAIVLNTMALGEGDEVIVTDHLYNAVGVALDELRRQRGVIVTTVAIGLDATDAEIVAALVSAVRPGRTKLMIIDHIASATAKLFPITAIAAALAGSGVALHADAAHSPGMLSTPVTSLGADFWVGNLHKWGYAPRGTALLHVAPQWRDRVTPAVPSRGAVLGFPASAEQQGTRDVSGWIAAPAGTELLTELGAASRDRNVRLVAEGQRVVAEALGVTHLPDPGPEVSMRVVPLPPGTASTRADANELLGRIARELHTEVNIAAWNGTGLLRLCGQIYNTPDEYAALAAGLPKLL</sequence>
<feature type="domain" description="Aminotransferase class V" evidence="2">
    <location>
        <begin position="53"/>
        <end position="279"/>
    </location>
</feature>
<dbReference type="PANTHER" id="PTHR43092:SF2">
    <property type="entry name" value="HERCYNYLCYSTEINE SULFOXIDE LYASE"/>
    <property type="match status" value="1"/>
</dbReference>
<keyword evidence="3" id="KW-0413">Isomerase</keyword>
<dbReference type="EMBL" id="JACHMN010000003">
    <property type="protein sequence ID" value="MBB5872231.1"/>
    <property type="molecule type" value="Genomic_DNA"/>
</dbReference>
<dbReference type="PANTHER" id="PTHR43092">
    <property type="entry name" value="L-CYSTEINE DESULFHYDRASE"/>
    <property type="match status" value="1"/>
</dbReference>
<dbReference type="InterPro" id="IPR015421">
    <property type="entry name" value="PyrdxlP-dep_Trfase_major"/>
</dbReference>
<dbReference type="RefSeq" id="WP_184841662.1">
    <property type="nucleotide sequence ID" value="NZ_JACHMN010000003.1"/>
</dbReference>
<dbReference type="AlphaFoldDB" id="A0A841C001"/>
<dbReference type="Proteomes" id="UP000587527">
    <property type="component" value="Unassembled WGS sequence"/>
</dbReference>
<evidence type="ECO:0000313" key="3">
    <source>
        <dbReference type="EMBL" id="MBB5872231.1"/>
    </source>
</evidence>
<keyword evidence="4" id="KW-1185">Reference proteome</keyword>
<name>A0A841C001_9ACTN</name>
<proteinExistence type="predicted"/>
<accession>A0A841C001</accession>
<dbReference type="EC" id="5.1.1.17" evidence="3"/>
<evidence type="ECO:0000313" key="4">
    <source>
        <dbReference type="Proteomes" id="UP000587527"/>
    </source>
</evidence>
<gene>
    <name evidence="3" type="ORF">F4553_005665</name>
</gene>
<comment type="caution">
    <text evidence="3">The sequence shown here is derived from an EMBL/GenBank/DDBJ whole genome shotgun (WGS) entry which is preliminary data.</text>
</comment>
<dbReference type="Gene3D" id="3.40.640.10">
    <property type="entry name" value="Type I PLP-dependent aspartate aminotransferase-like (Major domain)"/>
    <property type="match status" value="1"/>
</dbReference>
<evidence type="ECO:0000259" key="2">
    <source>
        <dbReference type="Pfam" id="PF00266"/>
    </source>
</evidence>